<dbReference type="Pfam" id="PF00024">
    <property type="entry name" value="PAN_1"/>
    <property type="match status" value="1"/>
</dbReference>
<dbReference type="PROSITE" id="PS50948">
    <property type="entry name" value="PAN"/>
    <property type="match status" value="1"/>
</dbReference>
<evidence type="ECO:0000256" key="1">
    <source>
        <dbReference type="ARBA" id="ARBA00023157"/>
    </source>
</evidence>
<dbReference type="GeneID" id="110252871"/>
<reference evidence="5" key="1">
    <citation type="submission" date="2022-11" db="UniProtKB">
        <authorList>
            <consortium name="EnsemblMetazoa"/>
        </authorList>
    </citation>
    <scope>IDENTIFICATION</scope>
</reference>
<evidence type="ECO:0000313" key="5">
    <source>
        <dbReference type="EnsemblMetazoa" id="XP_020915383.1"/>
    </source>
</evidence>
<keyword evidence="6" id="KW-1185">Reference proteome</keyword>
<dbReference type="EnsemblMetazoa" id="XM_021059724.2">
    <property type="protein sequence ID" value="XP_020915383.1"/>
    <property type="gene ID" value="LOC110252871"/>
</dbReference>
<name>A0A913Y634_EXADI</name>
<keyword evidence="1" id="KW-1015">Disulfide bond</keyword>
<dbReference type="PANTHER" id="PTHR22803">
    <property type="entry name" value="MANNOSE, PHOSPHOLIPASE, LECTIN RECEPTOR RELATED"/>
    <property type="match status" value="1"/>
</dbReference>
<dbReference type="InterPro" id="IPR016187">
    <property type="entry name" value="CTDL_fold"/>
</dbReference>
<dbReference type="AlphaFoldDB" id="A0A913Y634"/>
<dbReference type="Gene3D" id="3.10.100.10">
    <property type="entry name" value="Mannose-Binding Protein A, subunit A"/>
    <property type="match status" value="1"/>
</dbReference>
<dbReference type="InterPro" id="IPR050111">
    <property type="entry name" value="C-type_lectin/snaclec_domain"/>
</dbReference>
<sequence>MGFIKLSAALCACLIALIAVENKACKKSIDFHRHPGIKLQGHVIKKMTASDLVNCVTECGKTKGCLSINSHNAGNVIHCELNKSNRYGRQANLVKTSFGHEYLEMIFNPDWSDACFQKDGWYRSQSAAYKFVNEIVDALEARQRCQKMSADADLVSFIDKEEEHIFDQYLKGVRQGYYFWIGFNDRAKEGTFVWFDGTKSNYTNWKKGEPNNNNGSEHCTMKSQGSKKWIDQKCYMRYPFACKVLCS</sequence>
<dbReference type="InterPro" id="IPR003609">
    <property type="entry name" value="Pan_app"/>
</dbReference>
<dbReference type="SMART" id="SM00034">
    <property type="entry name" value="CLECT"/>
    <property type="match status" value="1"/>
</dbReference>
<evidence type="ECO:0000313" key="6">
    <source>
        <dbReference type="Proteomes" id="UP000887567"/>
    </source>
</evidence>
<dbReference type="OrthoDB" id="5971046at2759"/>
<feature type="signal peptide" evidence="2">
    <location>
        <begin position="1"/>
        <end position="19"/>
    </location>
</feature>
<dbReference type="SUPFAM" id="SSF56436">
    <property type="entry name" value="C-type lectin-like"/>
    <property type="match status" value="1"/>
</dbReference>
<dbReference type="PROSITE" id="PS50041">
    <property type="entry name" value="C_TYPE_LECTIN_2"/>
    <property type="match status" value="1"/>
</dbReference>
<dbReference type="RefSeq" id="XP_020915383.1">
    <property type="nucleotide sequence ID" value="XM_021059724.2"/>
</dbReference>
<dbReference type="KEGG" id="epa:110252871"/>
<proteinExistence type="predicted"/>
<accession>A0A913Y634</accession>
<dbReference type="InterPro" id="IPR001304">
    <property type="entry name" value="C-type_lectin-like"/>
</dbReference>
<keyword evidence="2" id="KW-0732">Signal</keyword>
<feature type="domain" description="Apple" evidence="4">
    <location>
        <begin position="25"/>
        <end position="107"/>
    </location>
</feature>
<evidence type="ECO:0000259" key="3">
    <source>
        <dbReference type="PROSITE" id="PS50041"/>
    </source>
</evidence>
<dbReference type="InterPro" id="IPR018378">
    <property type="entry name" value="C-type_lectin_CS"/>
</dbReference>
<evidence type="ECO:0000256" key="2">
    <source>
        <dbReference type="SAM" id="SignalP"/>
    </source>
</evidence>
<dbReference type="InterPro" id="IPR016186">
    <property type="entry name" value="C-type_lectin-like/link_sf"/>
</dbReference>
<dbReference type="Pfam" id="PF00059">
    <property type="entry name" value="Lectin_C"/>
    <property type="match status" value="1"/>
</dbReference>
<feature type="domain" description="C-type lectin" evidence="3">
    <location>
        <begin position="124"/>
        <end position="243"/>
    </location>
</feature>
<evidence type="ECO:0000259" key="4">
    <source>
        <dbReference type="PROSITE" id="PS50948"/>
    </source>
</evidence>
<dbReference type="Proteomes" id="UP000887567">
    <property type="component" value="Unplaced"/>
</dbReference>
<dbReference type="OMA" id="EEHIFDQ"/>
<organism evidence="5 6">
    <name type="scientific">Exaiptasia diaphana</name>
    <name type="common">Tropical sea anemone</name>
    <name type="synonym">Aiptasia pulchella</name>
    <dbReference type="NCBI Taxonomy" id="2652724"/>
    <lineage>
        <taxon>Eukaryota</taxon>
        <taxon>Metazoa</taxon>
        <taxon>Cnidaria</taxon>
        <taxon>Anthozoa</taxon>
        <taxon>Hexacorallia</taxon>
        <taxon>Actiniaria</taxon>
        <taxon>Aiptasiidae</taxon>
        <taxon>Exaiptasia</taxon>
    </lineage>
</organism>
<dbReference type="PROSITE" id="PS00615">
    <property type="entry name" value="C_TYPE_LECTIN_1"/>
    <property type="match status" value="1"/>
</dbReference>
<protein>
    <submittedName>
        <fullName evidence="5">Uncharacterized protein</fullName>
    </submittedName>
</protein>
<feature type="chain" id="PRO_5037978073" evidence="2">
    <location>
        <begin position="20"/>
        <end position="247"/>
    </location>
</feature>